<reference evidence="2" key="5">
    <citation type="journal article" date="2021" name="G3 (Bethesda)">
        <title>Aegilops tauschii genome assembly Aet v5.0 features greater sequence contiguity and improved annotation.</title>
        <authorList>
            <person name="Wang L."/>
            <person name="Zhu T."/>
            <person name="Rodriguez J.C."/>
            <person name="Deal K.R."/>
            <person name="Dubcovsky J."/>
            <person name="McGuire P.E."/>
            <person name="Lux T."/>
            <person name="Spannagl M."/>
            <person name="Mayer K.F.X."/>
            <person name="Baldrich P."/>
            <person name="Meyers B.C."/>
            <person name="Huo N."/>
            <person name="Gu Y.Q."/>
            <person name="Zhou H."/>
            <person name="Devos K.M."/>
            <person name="Bennetzen J.L."/>
            <person name="Unver T."/>
            <person name="Budak H."/>
            <person name="Gulick P.J."/>
            <person name="Galiba G."/>
            <person name="Kalapos B."/>
            <person name="Nelson D.R."/>
            <person name="Li P."/>
            <person name="You F.M."/>
            <person name="Luo M.C."/>
            <person name="Dvorak J."/>
        </authorList>
    </citation>
    <scope>NUCLEOTIDE SEQUENCE [LARGE SCALE GENOMIC DNA]</scope>
    <source>
        <strain evidence="2">cv. AL8/78</strain>
    </source>
</reference>
<feature type="region of interest" description="Disordered" evidence="1">
    <location>
        <begin position="1"/>
        <end position="82"/>
    </location>
</feature>
<dbReference type="Gramene" id="AET6Gv20216700.7">
    <property type="protein sequence ID" value="AET6Gv20216700.7"/>
    <property type="gene ID" value="AET6Gv20216700"/>
</dbReference>
<evidence type="ECO:0000313" key="2">
    <source>
        <dbReference type="EnsemblPlants" id="AET6Gv20216700.7"/>
    </source>
</evidence>
<evidence type="ECO:0000313" key="3">
    <source>
        <dbReference type="Proteomes" id="UP000015105"/>
    </source>
</evidence>
<protein>
    <submittedName>
        <fullName evidence="2">Uncharacterized protein</fullName>
    </submittedName>
</protein>
<reference evidence="3" key="1">
    <citation type="journal article" date="2014" name="Science">
        <title>Ancient hybridizations among the ancestral genomes of bread wheat.</title>
        <authorList>
            <consortium name="International Wheat Genome Sequencing Consortium,"/>
            <person name="Marcussen T."/>
            <person name="Sandve S.R."/>
            <person name="Heier L."/>
            <person name="Spannagl M."/>
            <person name="Pfeifer M."/>
            <person name="Jakobsen K.S."/>
            <person name="Wulff B.B."/>
            <person name="Steuernagel B."/>
            <person name="Mayer K.F."/>
            <person name="Olsen O.A."/>
        </authorList>
    </citation>
    <scope>NUCLEOTIDE SEQUENCE [LARGE SCALE GENOMIC DNA]</scope>
    <source>
        <strain evidence="3">cv. AL8/78</strain>
    </source>
</reference>
<organism evidence="2 3">
    <name type="scientific">Aegilops tauschii subsp. strangulata</name>
    <name type="common">Goatgrass</name>
    <dbReference type="NCBI Taxonomy" id="200361"/>
    <lineage>
        <taxon>Eukaryota</taxon>
        <taxon>Viridiplantae</taxon>
        <taxon>Streptophyta</taxon>
        <taxon>Embryophyta</taxon>
        <taxon>Tracheophyta</taxon>
        <taxon>Spermatophyta</taxon>
        <taxon>Magnoliopsida</taxon>
        <taxon>Liliopsida</taxon>
        <taxon>Poales</taxon>
        <taxon>Poaceae</taxon>
        <taxon>BOP clade</taxon>
        <taxon>Pooideae</taxon>
        <taxon>Triticodae</taxon>
        <taxon>Triticeae</taxon>
        <taxon>Triticinae</taxon>
        <taxon>Aegilops</taxon>
    </lineage>
</organism>
<name>A0A453N3W5_AEGTS</name>
<proteinExistence type="predicted"/>
<sequence length="137" mass="15288">AASINGEGRRPSHNRRRQELQCRWSCCMGTSDEDSQRGRGLATRAGTGDDDGRRGQGPADDEEDRRGWGLTTGTTTGGDRRRGAVLPEREMRIQATAQGRRSWGRSIFFYLDPTAAWLISDGLGWTGRNARPVRRRL</sequence>
<accession>A0A453N3W5</accession>
<keyword evidence="3" id="KW-1185">Reference proteome</keyword>
<reference evidence="3" key="2">
    <citation type="journal article" date="2017" name="Nat. Plants">
        <title>The Aegilops tauschii genome reveals multiple impacts of transposons.</title>
        <authorList>
            <person name="Zhao G."/>
            <person name="Zou C."/>
            <person name="Li K."/>
            <person name="Wang K."/>
            <person name="Li T."/>
            <person name="Gao L."/>
            <person name="Zhang X."/>
            <person name="Wang H."/>
            <person name="Yang Z."/>
            <person name="Liu X."/>
            <person name="Jiang W."/>
            <person name="Mao L."/>
            <person name="Kong X."/>
            <person name="Jiao Y."/>
            <person name="Jia J."/>
        </authorList>
    </citation>
    <scope>NUCLEOTIDE SEQUENCE [LARGE SCALE GENOMIC DNA]</scope>
    <source>
        <strain evidence="3">cv. AL8/78</strain>
    </source>
</reference>
<dbReference type="AlphaFoldDB" id="A0A453N3W5"/>
<dbReference type="Proteomes" id="UP000015105">
    <property type="component" value="Chromosome 6D"/>
</dbReference>
<reference evidence="2" key="3">
    <citation type="journal article" date="2017" name="Nature">
        <title>Genome sequence of the progenitor of the wheat D genome Aegilops tauschii.</title>
        <authorList>
            <person name="Luo M.C."/>
            <person name="Gu Y.Q."/>
            <person name="Puiu D."/>
            <person name="Wang H."/>
            <person name="Twardziok S.O."/>
            <person name="Deal K.R."/>
            <person name="Huo N."/>
            <person name="Zhu T."/>
            <person name="Wang L."/>
            <person name="Wang Y."/>
            <person name="McGuire P.E."/>
            <person name="Liu S."/>
            <person name="Long H."/>
            <person name="Ramasamy R.K."/>
            <person name="Rodriguez J.C."/>
            <person name="Van S.L."/>
            <person name="Yuan L."/>
            <person name="Wang Z."/>
            <person name="Xia Z."/>
            <person name="Xiao L."/>
            <person name="Anderson O.D."/>
            <person name="Ouyang S."/>
            <person name="Liang Y."/>
            <person name="Zimin A.V."/>
            <person name="Pertea G."/>
            <person name="Qi P."/>
            <person name="Bennetzen J.L."/>
            <person name="Dai X."/>
            <person name="Dawson M.W."/>
            <person name="Muller H.G."/>
            <person name="Kugler K."/>
            <person name="Rivarola-Duarte L."/>
            <person name="Spannagl M."/>
            <person name="Mayer K.F.X."/>
            <person name="Lu F.H."/>
            <person name="Bevan M.W."/>
            <person name="Leroy P."/>
            <person name="Li P."/>
            <person name="You F.M."/>
            <person name="Sun Q."/>
            <person name="Liu Z."/>
            <person name="Lyons E."/>
            <person name="Wicker T."/>
            <person name="Salzberg S.L."/>
            <person name="Devos K.M."/>
            <person name="Dvorak J."/>
        </authorList>
    </citation>
    <scope>NUCLEOTIDE SEQUENCE [LARGE SCALE GENOMIC DNA]</scope>
    <source>
        <strain evidence="2">cv. AL8/78</strain>
    </source>
</reference>
<evidence type="ECO:0000256" key="1">
    <source>
        <dbReference type="SAM" id="MobiDB-lite"/>
    </source>
</evidence>
<reference evidence="2" key="4">
    <citation type="submission" date="2019-03" db="UniProtKB">
        <authorList>
            <consortium name="EnsemblPlants"/>
        </authorList>
    </citation>
    <scope>IDENTIFICATION</scope>
</reference>
<dbReference type="EnsemblPlants" id="AET6Gv20216700.7">
    <property type="protein sequence ID" value="AET6Gv20216700.7"/>
    <property type="gene ID" value="AET6Gv20216700"/>
</dbReference>